<dbReference type="EMBL" id="OY731398">
    <property type="protein sequence ID" value="CAJ1896481.1"/>
    <property type="molecule type" value="Genomic_DNA"/>
</dbReference>
<evidence type="ECO:0000313" key="2">
    <source>
        <dbReference type="Proteomes" id="UP001189624"/>
    </source>
</evidence>
<dbReference type="AlphaFoldDB" id="A0AA86RRC0"/>
<evidence type="ECO:0000313" key="1">
    <source>
        <dbReference type="EMBL" id="CAJ1896481.1"/>
    </source>
</evidence>
<sequence length="127" mass="14166">MGPDPLWGSIVTKTSKLVLDHHMKLQHVLNGFAVSSDQVFNVQKSVSVKCLLINSVGHAQQTNRGQQRITQIHCAFVVCASNFFMHSIEATTENGNSCRCNFTSFQNMSAPLCLHMLHSAQNDYCRK</sequence>
<organism evidence="1 2">
    <name type="scientific">Sphenostylis stenocarpa</name>
    <dbReference type="NCBI Taxonomy" id="92480"/>
    <lineage>
        <taxon>Eukaryota</taxon>
        <taxon>Viridiplantae</taxon>
        <taxon>Streptophyta</taxon>
        <taxon>Embryophyta</taxon>
        <taxon>Tracheophyta</taxon>
        <taxon>Spermatophyta</taxon>
        <taxon>Magnoliopsida</taxon>
        <taxon>eudicotyledons</taxon>
        <taxon>Gunneridae</taxon>
        <taxon>Pentapetalae</taxon>
        <taxon>rosids</taxon>
        <taxon>fabids</taxon>
        <taxon>Fabales</taxon>
        <taxon>Fabaceae</taxon>
        <taxon>Papilionoideae</taxon>
        <taxon>50 kb inversion clade</taxon>
        <taxon>NPAAA clade</taxon>
        <taxon>indigoferoid/millettioid clade</taxon>
        <taxon>Phaseoleae</taxon>
        <taxon>Sphenostylis</taxon>
    </lineage>
</organism>
<protein>
    <submittedName>
        <fullName evidence="1">Uncharacterized protein</fullName>
    </submittedName>
</protein>
<keyword evidence="2" id="KW-1185">Reference proteome</keyword>
<proteinExistence type="predicted"/>
<dbReference type="Gramene" id="rna-AYBTSS11_LOCUS3045">
    <property type="protein sequence ID" value="CAJ1896481.1"/>
    <property type="gene ID" value="gene-AYBTSS11_LOCUS3045"/>
</dbReference>
<reference evidence="1" key="1">
    <citation type="submission" date="2023-10" db="EMBL/GenBank/DDBJ databases">
        <authorList>
            <person name="Domelevo Entfellner J.-B."/>
        </authorList>
    </citation>
    <scope>NUCLEOTIDE SEQUENCE</scope>
</reference>
<dbReference type="Proteomes" id="UP001189624">
    <property type="component" value="Chromosome 1"/>
</dbReference>
<accession>A0AA86RRC0</accession>
<gene>
    <name evidence="1" type="ORF">AYBTSS11_LOCUS3045</name>
</gene>
<name>A0AA86RRC0_9FABA</name>